<dbReference type="InterPro" id="IPR011060">
    <property type="entry name" value="RibuloseP-bd_barrel"/>
</dbReference>
<evidence type="ECO:0000256" key="10">
    <source>
        <dbReference type="RuleBase" id="RU003657"/>
    </source>
</evidence>
<dbReference type="CDD" id="cd04732">
    <property type="entry name" value="HisA"/>
    <property type="match status" value="1"/>
</dbReference>
<dbReference type="Pfam" id="PF00977">
    <property type="entry name" value="His_biosynth"/>
    <property type="match status" value="1"/>
</dbReference>
<evidence type="ECO:0000256" key="8">
    <source>
        <dbReference type="ARBA" id="ARBA00023235"/>
    </source>
</evidence>
<evidence type="ECO:0000256" key="3">
    <source>
        <dbReference type="ARBA" id="ARBA00005133"/>
    </source>
</evidence>
<evidence type="ECO:0000256" key="6">
    <source>
        <dbReference type="ARBA" id="ARBA00022605"/>
    </source>
</evidence>
<dbReference type="EMBL" id="LR778175">
    <property type="protein sequence ID" value="CAB1277558.1"/>
    <property type="molecule type" value="Genomic_DNA"/>
</dbReference>
<dbReference type="Gene3D" id="3.20.20.70">
    <property type="entry name" value="Aldolase class I"/>
    <property type="match status" value="1"/>
</dbReference>
<sequence>MLLIPAIDLKGGKCVRLRQGRMEEDTVFSNNPIAMALHWVELGATRLHLIDLDGAFAGKPVNADIIYDITQALPGIDIQVGGGIRDGDTIQTYLDAGVRYVIIGTKAINAPHFVSDACLEFPGHIILGLDAKDGRIAIDGWSKLSRHSVIDIAQHFEKDGVEAIIYTDIQRDGMMNGVNAEATSKLAEKISIPVIASGGVSSLEDINELHQYEEKGISGAIIGRALYEGKINLTQALSLVQSK</sequence>
<dbReference type="NCBIfam" id="NF010112">
    <property type="entry name" value="PRK13585.1"/>
    <property type="match status" value="1"/>
</dbReference>
<comment type="similarity">
    <text evidence="4 9 10">Belongs to the HisA/HisF family.</text>
</comment>
<evidence type="ECO:0000256" key="4">
    <source>
        <dbReference type="ARBA" id="ARBA00009667"/>
    </source>
</evidence>
<dbReference type="FunFam" id="3.20.20.70:FF:000009">
    <property type="entry name" value="1-(5-phosphoribosyl)-5-[(5-phosphoribosylamino)methylideneamino] imidazole-4-carboxamide isomerase"/>
    <property type="match status" value="1"/>
</dbReference>
<keyword evidence="7 9" id="KW-0368">Histidine biosynthesis</keyword>
<dbReference type="InterPro" id="IPR013785">
    <property type="entry name" value="Aldolase_TIM"/>
</dbReference>
<evidence type="ECO:0000256" key="2">
    <source>
        <dbReference type="ARBA" id="ARBA00004496"/>
    </source>
</evidence>
<feature type="active site" description="Proton acceptor" evidence="9">
    <location>
        <position position="8"/>
    </location>
</feature>
<evidence type="ECO:0000256" key="7">
    <source>
        <dbReference type="ARBA" id="ARBA00023102"/>
    </source>
</evidence>
<organism evidence="12 13">
    <name type="scientific">Candidatus Nitrosacidococcus tergens</name>
    <dbReference type="NCBI Taxonomy" id="553981"/>
    <lineage>
        <taxon>Bacteria</taxon>
        <taxon>Pseudomonadati</taxon>
        <taxon>Pseudomonadota</taxon>
        <taxon>Gammaproteobacteria</taxon>
        <taxon>Chromatiales</taxon>
        <taxon>Chromatiaceae</taxon>
        <taxon>Candidatus Nitrosacidococcus</taxon>
    </lineage>
</organism>
<keyword evidence="5 9" id="KW-0963">Cytoplasm</keyword>
<evidence type="ECO:0000256" key="11">
    <source>
        <dbReference type="RuleBase" id="RU003658"/>
    </source>
</evidence>
<name>A0A7G1QBP3_9GAMM</name>
<dbReference type="KEGG" id="ntg:NSCAC_1728"/>
<dbReference type="InterPro" id="IPR023016">
    <property type="entry name" value="HisA/PriA"/>
</dbReference>
<gene>
    <name evidence="9 12" type="primary">hisA</name>
    <name evidence="12" type="ORF">NSCAC_1728</name>
</gene>
<dbReference type="PANTHER" id="PTHR43090:SF2">
    <property type="entry name" value="1-(5-PHOSPHORIBOSYL)-5-[(5-PHOSPHORIBOSYLAMINO)METHYLIDENEAMINO] IMIDAZOLE-4-CARBOXAMIDE ISOMERASE"/>
    <property type="match status" value="1"/>
</dbReference>
<evidence type="ECO:0000256" key="1">
    <source>
        <dbReference type="ARBA" id="ARBA00000901"/>
    </source>
</evidence>
<reference evidence="12 13" key="1">
    <citation type="submission" date="2020-03" db="EMBL/GenBank/DDBJ databases">
        <authorList>
            <person name="Picone N."/>
        </authorList>
    </citation>
    <scope>NUCLEOTIDE SEQUENCE [LARGE SCALE GENOMIC DNA]</scope>
    <source>
        <strain evidence="12">NSCAC1</strain>
    </source>
</reference>
<keyword evidence="6 9" id="KW-0028">Amino-acid biosynthesis</keyword>
<dbReference type="RefSeq" id="WP_197744370.1">
    <property type="nucleotide sequence ID" value="NZ_LR778175.1"/>
</dbReference>
<evidence type="ECO:0000256" key="9">
    <source>
        <dbReference type="HAMAP-Rule" id="MF_01014"/>
    </source>
</evidence>
<keyword evidence="13" id="KW-1185">Reference proteome</keyword>
<dbReference type="UniPathway" id="UPA00031">
    <property type="reaction ID" value="UER00009"/>
</dbReference>
<accession>A0A7G1QBP3</accession>
<dbReference type="InterPro" id="IPR006062">
    <property type="entry name" value="His_biosynth"/>
</dbReference>
<dbReference type="HAMAP" id="MF_01014">
    <property type="entry name" value="HisA"/>
    <property type="match status" value="1"/>
</dbReference>
<comment type="pathway">
    <text evidence="3 9 11">Amino-acid biosynthesis; L-histidine biosynthesis; L-histidine from 5-phospho-alpha-D-ribose 1-diphosphate: step 4/9.</text>
</comment>
<dbReference type="AlphaFoldDB" id="A0A7G1QBP3"/>
<dbReference type="GO" id="GO:0000105">
    <property type="term" value="P:L-histidine biosynthetic process"/>
    <property type="evidence" value="ECO:0007669"/>
    <property type="project" value="UniProtKB-UniRule"/>
</dbReference>
<dbReference type="GO" id="GO:0003949">
    <property type="term" value="F:1-(5-phosphoribosyl)-5-[(5-phosphoribosylamino)methylideneamino]imidazole-4-carboxamide isomerase activity"/>
    <property type="evidence" value="ECO:0007669"/>
    <property type="project" value="UniProtKB-UniRule"/>
</dbReference>
<proteinExistence type="inferred from homology"/>
<comment type="catalytic activity">
    <reaction evidence="1 9 11">
        <text>1-(5-phospho-beta-D-ribosyl)-5-[(5-phospho-beta-D-ribosylamino)methylideneamino]imidazole-4-carboxamide = 5-[(5-phospho-1-deoxy-D-ribulos-1-ylimino)methylamino]-1-(5-phospho-beta-D-ribosyl)imidazole-4-carboxamide</text>
        <dbReference type="Rhea" id="RHEA:15469"/>
        <dbReference type="ChEBI" id="CHEBI:58435"/>
        <dbReference type="ChEBI" id="CHEBI:58525"/>
        <dbReference type="EC" id="5.3.1.16"/>
    </reaction>
</comment>
<dbReference type="InterPro" id="IPR044524">
    <property type="entry name" value="Isoase_HisA-like"/>
</dbReference>
<comment type="subcellular location">
    <subcellularLocation>
        <location evidence="2 9 11">Cytoplasm</location>
    </subcellularLocation>
</comment>
<dbReference type="SUPFAM" id="SSF51366">
    <property type="entry name" value="Ribulose-phoshate binding barrel"/>
    <property type="match status" value="1"/>
</dbReference>
<evidence type="ECO:0000256" key="5">
    <source>
        <dbReference type="ARBA" id="ARBA00022490"/>
    </source>
</evidence>
<dbReference type="GO" id="GO:0005737">
    <property type="term" value="C:cytoplasm"/>
    <property type="evidence" value="ECO:0007669"/>
    <property type="project" value="UniProtKB-SubCell"/>
</dbReference>
<feature type="active site" description="Proton donor" evidence="9">
    <location>
        <position position="130"/>
    </location>
</feature>
<dbReference type="PANTHER" id="PTHR43090">
    <property type="entry name" value="1-(5-PHOSPHORIBOSYL)-5-[(5-PHOSPHORIBOSYLAMINO)METHYLIDENEAMINO] IMIDAZOLE-4-CARBOXAMIDE ISOMERASE"/>
    <property type="match status" value="1"/>
</dbReference>
<dbReference type="NCBIfam" id="TIGR00007">
    <property type="entry name" value="1-(5-phosphoribosyl)-5-[(5-phosphoribosylamino)methylideneamino]imidazole-4-carboxamide isomerase"/>
    <property type="match status" value="1"/>
</dbReference>
<evidence type="ECO:0000313" key="13">
    <source>
        <dbReference type="Proteomes" id="UP000516072"/>
    </source>
</evidence>
<dbReference type="Proteomes" id="UP000516072">
    <property type="component" value="Chromosome"/>
</dbReference>
<dbReference type="GO" id="GO:0000162">
    <property type="term" value="P:L-tryptophan biosynthetic process"/>
    <property type="evidence" value="ECO:0007669"/>
    <property type="project" value="TreeGrafter"/>
</dbReference>
<keyword evidence="8 9" id="KW-0413">Isomerase</keyword>
<dbReference type="InterPro" id="IPR006063">
    <property type="entry name" value="HisA_bact_arch"/>
</dbReference>
<protein>
    <recommendedName>
        <fullName evidence="9 11">1-(5-phosphoribosyl)-5-[(5-phosphoribosylamino)methylideneamino] imidazole-4-carboxamide isomerase</fullName>
        <ecNumber evidence="9 11">5.3.1.16</ecNumber>
    </recommendedName>
    <alternativeName>
        <fullName evidence="9">Phosphoribosylformimino-5-aminoimidazole carboxamide ribotide isomerase</fullName>
    </alternativeName>
</protein>
<evidence type="ECO:0000313" key="12">
    <source>
        <dbReference type="EMBL" id="CAB1277558.1"/>
    </source>
</evidence>
<dbReference type="EC" id="5.3.1.16" evidence="9 11"/>